<organism evidence="1 2">
    <name type="scientific">Haloplanus rubicundus</name>
    <dbReference type="NCBI Taxonomy" id="1547898"/>
    <lineage>
        <taxon>Archaea</taxon>
        <taxon>Methanobacteriati</taxon>
        <taxon>Methanobacteriota</taxon>
        <taxon>Stenosarchaea group</taxon>
        <taxon>Halobacteria</taxon>
        <taxon>Halobacteriales</taxon>
        <taxon>Haloferacaceae</taxon>
        <taxon>Haloplanus</taxon>
    </lineage>
</organism>
<dbReference type="EMBL" id="CP031150">
    <property type="protein sequence ID" value="AXG07222.1"/>
    <property type="molecule type" value="Genomic_DNA"/>
</dbReference>
<dbReference type="KEGG" id="haj:DU500_12760"/>
<dbReference type="Proteomes" id="UP000253273">
    <property type="component" value="Chromosome"/>
</dbReference>
<evidence type="ECO:0000313" key="1">
    <source>
        <dbReference type="EMBL" id="AXG07222.1"/>
    </source>
</evidence>
<protein>
    <submittedName>
        <fullName evidence="1">Uncharacterized protein</fullName>
    </submittedName>
</protein>
<accession>A0A345E4V0</accession>
<evidence type="ECO:0000313" key="2">
    <source>
        <dbReference type="Proteomes" id="UP000253273"/>
    </source>
</evidence>
<name>A0A345E4V0_9EURY</name>
<sequence length="404" mass="46574">MDPNEEPDERLVPLSEYDIKERTTGDPDGDGYIPGPQAGDELVDTWRGAVDQEGFDAIAWYVPFHYSTDQYGIYVTERGVQILGNLLFNWSHGQQKPMVADITFSTDDGEFPLQADIRNAAPDYTSESFESVQAACELALEILLRHEWYHHQTELLAAYLEDFADEMLYRDYMEEAYRPARPGTDCLEESLANAYVARSRACMRRAPSTPAFHTLFEYSTRFQPDAYRAYDRFTGQDFRVGGRHLAHLLHTADATDAAASLGDRSQQTLLGSRLPFDTSIARATSTHRIPVYVVQPWSPTPNLEYFKYVALETDYNIRQSDDFGKKYERADKTIRERVDRAVEKLETNVDMPGFNWRNCRTGYQYVRINEQMRMIVDRDDSINEVKLVDFDTDHDLPREYGCYN</sequence>
<proteinExistence type="predicted"/>
<reference evidence="1 2" key="1">
    <citation type="submission" date="2018-07" db="EMBL/GenBank/DDBJ databases">
        <title>Genome sequences of Haloplanus sp. CBA1113.</title>
        <authorList>
            <person name="Kim Y.B."/>
            <person name="Roh S.W."/>
        </authorList>
    </citation>
    <scope>NUCLEOTIDE SEQUENCE [LARGE SCALE GENOMIC DNA]</scope>
    <source>
        <strain evidence="1 2">CBA1113</strain>
    </source>
</reference>
<keyword evidence="2" id="KW-1185">Reference proteome</keyword>
<dbReference type="AlphaFoldDB" id="A0A345E4V0"/>
<gene>
    <name evidence="1" type="ORF">DU500_12760</name>
</gene>